<organism evidence="1 2">
    <name type="scientific">Nocardia cyriacigeorgica</name>
    <dbReference type="NCBI Taxonomy" id="135487"/>
    <lineage>
        <taxon>Bacteria</taxon>
        <taxon>Bacillati</taxon>
        <taxon>Actinomycetota</taxon>
        <taxon>Actinomycetes</taxon>
        <taxon>Mycobacteriales</taxon>
        <taxon>Nocardiaceae</taxon>
        <taxon>Nocardia</taxon>
    </lineage>
</organism>
<reference evidence="1 2" key="1">
    <citation type="submission" date="2019-05" db="EMBL/GenBank/DDBJ databases">
        <title>Genomes sequences of two Nocardia cyriacigeorgica environmental isolates, type strains Nocardia asteroides ATCC 19247 and Nocardia cyriacigeorgica DSM 44484.</title>
        <authorList>
            <person name="Vautrin F."/>
            <person name="Bergeron E."/>
            <person name="Dubost A."/>
            <person name="Abrouk D."/>
            <person name="Rodriguez Nava V."/>
            <person name="Pujic P."/>
        </authorList>
    </citation>
    <scope>NUCLEOTIDE SEQUENCE [LARGE SCALE GENOMIC DNA]</scope>
    <source>
        <strain evidence="1 2">EML 446</strain>
    </source>
</reference>
<dbReference type="AlphaFoldDB" id="A0A5R8NJ93"/>
<protein>
    <submittedName>
        <fullName evidence="1">Uncharacterized protein</fullName>
    </submittedName>
</protein>
<evidence type="ECO:0000313" key="2">
    <source>
        <dbReference type="Proteomes" id="UP000306378"/>
    </source>
</evidence>
<proteinExistence type="predicted"/>
<accession>A0A5R8NJ93</accession>
<dbReference type="RefSeq" id="WP_138449185.1">
    <property type="nucleotide sequence ID" value="NZ_VBUT01000007.1"/>
</dbReference>
<dbReference type="EMBL" id="VBUT01000007">
    <property type="protein sequence ID" value="TLF75745.1"/>
    <property type="molecule type" value="Genomic_DNA"/>
</dbReference>
<sequence length="146" mass="16789">MMHGTGNDEADHVYTCEPQCRLVAESARYSRKVVRDLHYDGDLTIAIQGAGFSYAQVVFRRPVGFRVMDEQDLTEYWNTYSEPNGWLWEVMGGGWLDLERRRPSFWRAQEGGMREFFLVDESCLNVLCWDPPEIIDLGTDPTAATT</sequence>
<gene>
    <name evidence="1" type="ORF">FEK34_18345</name>
</gene>
<dbReference type="Proteomes" id="UP000306378">
    <property type="component" value="Unassembled WGS sequence"/>
</dbReference>
<evidence type="ECO:0000313" key="1">
    <source>
        <dbReference type="EMBL" id="TLF75745.1"/>
    </source>
</evidence>
<name>A0A5R8NJ93_9NOCA</name>
<comment type="caution">
    <text evidence="1">The sequence shown here is derived from an EMBL/GenBank/DDBJ whole genome shotgun (WGS) entry which is preliminary data.</text>
</comment>